<name>A0A1W1BWK2_9ZZZZ</name>
<dbReference type="AlphaFoldDB" id="A0A1W1BWK2"/>
<dbReference type="PANTHER" id="PTHR36115:SF4">
    <property type="entry name" value="MEMBRANE PROTEIN"/>
    <property type="match status" value="1"/>
</dbReference>
<keyword evidence="4 6" id="KW-1133">Transmembrane helix</keyword>
<organism evidence="8">
    <name type="scientific">hydrothermal vent metagenome</name>
    <dbReference type="NCBI Taxonomy" id="652676"/>
    <lineage>
        <taxon>unclassified sequences</taxon>
        <taxon>metagenomes</taxon>
        <taxon>ecological metagenomes</taxon>
    </lineage>
</organism>
<accession>A0A1W1BWK2</accession>
<evidence type="ECO:0000256" key="3">
    <source>
        <dbReference type="ARBA" id="ARBA00022692"/>
    </source>
</evidence>
<dbReference type="InterPro" id="IPR010432">
    <property type="entry name" value="RDD"/>
</dbReference>
<evidence type="ECO:0000256" key="5">
    <source>
        <dbReference type="ARBA" id="ARBA00023136"/>
    </source>
</evidence>
<sequence length="150" mass="17469">MQKDEIEQLLHREELQLASITKRGSAFFLDEFLLSLLLVISLWDAFGSATNTLELIALSQQFTLEYIILKIIYQTFFVMMYGATLGKMMMRIRIVELPTLNKPSFFASLNRAIVRIFSEMLFYLGFVWGMMDPLRRTWHDLSAKTLVVES</sequence>
<keyword evidence="5 6" id="KW-0472">Membrane</keyword>
<comment type="subcellular location">
    <subcellularLocation>
        <location evidence="1">Cell membrane</location>
        <topology evidence="1">Multi-pass membrane protein</topology>
    </subcellularLocation>
</comment>
<dbReference type="InterPro" id="IPR051791">
    <property type="entry name" value="Pra-immunoreactive"/>
</dbReference>
<feature type="transmembrane region" description="Helical" evidence="6">
    <location>
        <begin position="26"/>
        <end position="46"/>
    </location>
</feature>
<dbReference type="PANTHER" id="PTHR36115">
    <property type="entry name" value="PROLINE-RICH ANTIGEN HOMOLOG-RELATED"/>
    <property type="match status" value="1"/>
</dbReference>
<feature type="domain" description="RDD" evidence="7">
    <location>
        <begin position="17"/>
        <end position="143"/>
    </location>
</feature>
<keyword evidence="3 6" id="KW-0812">Transmembrane</keyword>
<evidence type="ECO:0000256" key="1">
    <source>
        <dbReference type="ARBA" id="ARBA00004651"/>
    </source>
</evidence>
<proteinExistence type="predicted"/>
<protein>
    <recommendedName>
        <fullName evidence="7">RDD domain-containing protein</fullName>
    </recommendedName>
</protein>
<reference evidence="8" key="1">
    <citation type="submission" date="2016-10" db="EMBL/GenBank/DDBJ databases">
        <authorList>
            <person name="de Groot N.N."/>
        </authorList>
    </citation>
    <scope>NUCLEOTIDE SEQUENCE</scope>
</reference>
<feature type="transmembrane region" description="Helical" evidence="6">
    <location>
        <begin position="66"/>
        <end position="84"/>
    </location>
</feature>
<evidence type="ECO:0000313" key="8">
    <source>
        <dbReference type="EMBL" id="SFV57909.1"/>
    </source>
</evidence>
<evidence type="ECO:0000256" key="6">
    <source>
        <dbReference type="SAM" id="Phobius"/>
    </source>
</evidence>
<dbReference type="EMBL" id="FPHB01000041">
    <property type="protein sequence ID" value="SFV57909.1"/>
    <property type="molecule type" value="Genomic_DNA"/>
</dbReference>
<evidence type="ECO:0000259" key="7">
    <source>
        <dbReference type="Pfam" id="PF06271"/>
    </source>
</evidence>
<evidence type="ECO:0000256" key="2">
    <source>
        <dbReference type="ARBA" id="ARBA00022475"/>
    </source>
</evidence>
<dbReference type="Pfam" id="PF06271">
    <property type="entry name" value="RDD"/>
    <property type="match status" value="1"/>
</dbReference>
<dbReference type="GO" id="GO:0005886">
    <property type="term" value="C:plasma membrane"/>
    <property type="evidence" value="ECO:0007669"/>
    <property type="project" value="UniProtKB-SubCell"/>
</dbReference>
<feature type="transmembrane region" description="Helical" evidence="6">
    <location>
        <begin position="112"/>
        <end position="131"/>
    </location>
</feature>
<evidence type="ECO:0000256" key="4">
    <source>
        <dbReference type="ARBA" id="ARBA00022989"/>
    </source>
</evidence>
<gene>
    <name evidence="8" type="ORF">MNB_SM-7-1432</name>
</gene>
<keyword evidence="2" id="KW-1003">Cell membrane</keyword>